<sequence length="114" mass="12645">MTKKEQKSYESIRKQGKSKEALTEGSGPGAGGRRAALTAGGDDPRGDDEGGAREGFRRRDRRRIRRDGSTINPHPRKGRGRREGETGRNRGRDTRESESKREGGERRGNLRQGA</sequence>
<keyword evidence="3" id="KW-1185">Reference proteome</keyword>
<dbReference type="EMBL" id="KI965496">
    <property type="protein sequence ID" value="EUD64532.1"/>
    <property type="molecule type" value="Genomic_DNA"/>
</dbReference>
<dbReference type="RefSeq" id="XP_008818889.1">
    <property type="nucleotide sequence ID" value="XM_008820667.1"/>
</dbReference>
<reference evidence="2 3" key="1">
    <citation type="submission" date="2013-02" db="EMBL/GenBank/DDBJ databases">
        <title>The Genome Sequence of Plasmodium inui San Antonio 1.</title>
        <authorList>
            <consortium name="The Broad Institute Genome Sequencing Platform"/>
            <consortium name="The Broad Institute Genome Sequencing Center for Infectious Disease"/>
            <person name="Neafsey D."/>
            <person name="Cheeseman I."/>
            <person name="Volkman S."/>
            <person name="Adams J."/>
            <person name="Walker B."/>
            <person name="Young S.K."/>
            <person name="Zeng Q."/>
            <person name="Gargeya S."/>
            <person name="Fitzgerald M."/>
            <person name="Haas B."/>
            <person name="Abouelleil A."/>
            <person name="Alvarado L."/>
            <person name="Arachchi H.M."/>
            <person name="Berlin A.M."/>
            <person name="Chapman S.B."/>
            <person name="Dewar J."/>
            <person name="Goldberg J."/>
            <person name="Griggs A."/>
            <person name="Gujja S."/>
            <person name="Hansen M."/>
            <person name="Howarth C."/>
            <person name="Imamovic A."/>
            <person name="Larimer J."/>
            <person name="McCowan C."/>
            <person name="Murphy C."/>
            <person name="Neiman D."/>
            <person name="Pearson M."/>
            <person name="Priest M."/>
            <person name="Roberts A."/>
            <person name="Saif S."/>
            <person name="Shea T."/>
            <person name="Sisk P."/>
            <person name="Sykes S."/>
            <person name="Wortman J."/>
            <person name="Nusbaum C."/>
            <person name="Birren B."/>
        </authorList>
    </citation>
    <scope>NUCLEOTIDE SEQUENCE [LARGE SCALE GENOMIC DNA]</scope>
    <source>
        <strain evidence="2 3">San Antonio 1</strain>
    </source>
</reference>
<evidence type="ECO:0000256" key="1">
    <source>
        <dbReference type="SAM" id="MobiDB-lite"/>
    </source>
</evidence>
<accession>W6ZUV3</accession>
<name>W6ZUV3_9APIC</name>
<organism evidence="2 3">
    <name type="scientific">Plasmodium inui San Antonio 1</name>
    <dbReference type="NCBI Taxonomy" id="1237626"/>
    <lineage>
        <taxon>Eukaryota</taxon>
        <taxon>Sar</taxon>
        <taxon>Alveolata</taxon>
        <taxon>Apicomplexa</taxon>
        <taxon>Aconoidasida</taxon>
        <taxon>Haemosporida</taxon>
        <taxon>Plasmodiidae</taxon>
        <taxon>Plasmodium</taxon>
        <taxon>Plasmodium (Plasmodium)</taxon>
    </lineage>
</organism>
<feature type="compositionally biased region" description="Basic and acidic residues" evidence="1">
    <location>
        <begin position="1"/>
        <end position="22"/>
    </location>
</feature>
<feature type="region of interest" description="Disordered" evidence="1">
    <location>
        <begin position="1"/>
        <end position="114"/>
    </location>
</feature>
<dbReference type="VEuPathDB" id="PlasmoDB:C922_05094"/>
<protein>
    <submittedName>
        <fullName evidence="2">Uncharacterized protein</fullName>
    </submittedName>
</protein>
<proteinExistence type="predicted"/>
<dbReference type="GeneID" id="20040368"/>
<dbReference type="AlphaFoldDB" id="W6ZUV3"/>
<evidence type="ECO:0000313" key="3">
    <source>
        <dbReference type="Proteomes" id="UP000030640"/>
    </source>
</evidence>
<gene>
    <name evidence="2" type="ORF">C922_05094</name>
</gene>
<feature type="compositionally biased region" description="Basic and acidic residues" evidence="1">
    <location>
        <begin position="81"/>
        <end position="108"/>
    </location>
</feature>
<evidence type="ECO:0000313" key="2">
    <source>
        <dbReference type="EMBL" id="EUD64532.1"/>
    </source>
</evidence>
<dbReference type="Proteomes" id="UP000030640">
    <property type="component" value="Unassembled WGS sequence"/>
</dbReference>
<feature type="compositionally biased region" description="Basic and acidic residues" evidence="1">
    <location>
        <begin position="42"/>
        <end position="57"/>
    </location>
</feature>